<organism evidence="1 2">
    <name type="scientific">Melastoma candidum</name>
    <dbReference type="NCBI Taxonomy" id="119954"/>
    <lineage>
        <taxon>Eukaryota</taxon>
        <taxon>Viridiplantae</taxon>
        <taxon>Streptophyta</taxon>
        <taxon>Embryophyta</taxon>
        <taxon>Tracheophyta</taxon>
        <taxon>Spermatophyta</taxon>
        <taxon>Magnoliopsida</taxon>
        <taxon>eudicotyledons</taxon>
        <taxon>Gunneridae</taxon>
        <taxon>Pentapetalae</taxon>
        <taxon>rosids</taxon>
        <taxon>malvids</taxon>
        <taxon>Myrtales</taxon>
        <taxon>Melastomataceae</taxon>
        <taxon>Melastomatoideae</taxon>
        <taxon>Melastomateae</taxon>
        <taxon>Melastoma</taxon>
    </lineage>
</organism>
<reference evidence="2" key="1">
    <citation type="journal article" date="2023" name="Front. Plant Sci.">
        <title>Chromosomal-level genome assembly of Melastoma candidum provides insights into trichome evolution.</title>
        <authorList>
            <person name="Zhong Y."/>
            <person name="Wu W."/>
            <person name="Sun C."/>
            <person name="Zou P."/>
            <person name="Liu Y."/>
            <person name="Dai S."/>
            <person name="Zhou R."/>
        </authorList>
    </citation>
    <scope>NUCLEOTIDE SEQUENCE [LARGE SCALE GENOMIC DNA]</scope>
</reference>
<sequence length="79" mass="8705">MASFDGVGHDDEQRREKDRVSSSPVPAVSSEFFLDHVGDVNLTLDSDGLSWKSLESMAIVSVRLITPPSSLLTFLHFLN</sequence>
<keyword evidence="2" id="KW-1185">Reference proteome</keyword>
<evidence type="ECO:0000313" key="1">
    <source>
        <dbReference type="EMBL" id="KAI4320087.1"/>
    </source>
</evidence>
<accession>A0ACB9M9E8</accession>
<dbReference type="Proteomes" id="UP001057402">
    <property type="component" value="Chromosome 10"/>
</dbReference>
<proteinExistence type="predicted"/>
<name>A0ACB9M9E8_9MYRT</name>
<comment type="caution">
    <text evidence="1">The sequence shown here is derived from an EMBL/GenBank/DDBJ whole genome shotgun (WGS) entry which is preliminary data.</text>
</comment>
<gene>
    <name evidence="1" type="ORF">MLD38_033602</name>
</gene>
<dbReference type="EMBL" id="CM042889">
    <property type="protein sequence ID" value="KAI4320087.1"/>
    <property type="molecule type" value="Genomic_DNA"/>
</dbReference>
<evidence type="ECO:0000313" key="2">
    <source>
        <dbReference type="Proteomes" id="UP001057402"/>
    </source>
</evidence>
<protein>
    <submittedName>
        <fullName evidence="1">Uncharacterized protein</fullName>
    </submittedName>
</protein>